<reference evidence="3" key="1">
    <citation type="submission" date="2019-03" db="EMBL/GenBank/DDBJ databases">
        <title>Metabolic reconstructions from genomes of highly enriched 'Candidatus Accumulibacter' and 'Candidatus Competibacter' bioreactor populations.</title>
        <authorList>
            <person name="Annavajhala M.K."/>
            <person name="Welles L."/>
            <person name="Abbas B."/>
            <person name="Sorokin D."/>
            <person name="Park H."/>
            <person name="Van Loosdrecht M."/>
            <person name="Chandran K."/>
        </authorList>
    </citation>
    <scope>NUCLEOTIDE SEQUENCE</scope>
    <source>
        <strain evidence="3">SBR_L</strain>
    </source>
</reference>
<feature type="compositionally biased region" description="Low complexity" evidence="1">
    <location>
        <begin position="144"/>
        <end position="153"/>
    </location>
</feature>
<sequence>MLLRPAAEPLLRLTIENQATPADQQPLTKTLGREGLLRIGRDDSADWTLADRSGGISRNHCMIRCVDGVFVVQDTSSNGTFVNDDSERIRGSHTLRDGDRLLIGPYLITARITGIVNAAAIGATGPGIDQPAVLSAAAEPPPCSGGSSASCRRGAARRRPGITTRRSATGHPDARRPWRRHDARESCCGQRRHDPSGAGGQDTAADAVHRSGSDHGGSGSRRCRLFVLSCCRRRTSTGAAARPRIGRHGQGTRAVAGGPRRNRCRRAGRTTGTTDLADHRGNAAMAGLAQCRHRPAARRARRPQQSAQHHAEQRGSAARAVRPAPAGLPGQPPVFPDLPGRTGPALPADGCRRPGRCAGTGKRTGTRGHRPGRVGRESHRPIARFAQSQAVGHLCRTLGQPQTLAATPTGSLLHRGLRRRNDS</sequence>
<evidence type="ECO:0000313" key="3">
    <source>
        <dbReference type="EMBL" id="NMQ05564.1"/>
    </source>
</evidence>
<dbReference type="InterPro" id="IPR008984">
    <property type="entry name" value="SMAD_FHA_dom_sf"/>
</dbReference>
<feature type="domain" description="FHA" evidence="2">
    <location>
        <begin position="37"/>
        <end position="87"/>
    </location>
</feature>
<dbReference type="Pfam" id="PF00498">
    <property type="entry name" value="FHA"/>
    <property type="match status" value="1"/>
</dbReference>
<gene>
    <name evidence="3" type="ORF">E4Q08_09950</name>
</gene>
<evidence type="ECO:0000259" key="2">
    <source>
        <dbReference type="PROSITE" id="PS50006"/>
    </source>
</evidence>
<comment type="caution">
    <text evidence="3">The sequence shown here is derived from an EMBL/GenBank/DDBJ whole genome shotgun (WGS) entry which is preliminary data.</text>
</comment>
<dbReference type="InterPro" id="IPR000253">
    <property type="entry name" value="FHA_dom"/>
</dbReference>
<name>A0ABX1T8V0_9PROT</name>
<evidence type="ECO:0000313" key="4">
    <source>
        <dbReference type="Proteomes" id="UP000886469"/>
    </source>
</evidence>
<dbReference type="SMART" id="SM00240">
    <property type="entry name" value="FHA"/>
    <property type="match status" value="1"/>
</dbReference>
<feature type="compositionally biased region" description="Basic residues" evidence="1">
    <location>
        <begin position="364"/>
        <end position="373"/>
    </location>
</feature>
<dbReference type="PROSITE" id="PS50006">
    <property type="entry name" value="FHA_DOMAIN"/>
    <property type="match status" value="1"/>
</dbReference>
<feature type="region of interest" description="Disordered" evidence="1">
    <location>
        <begin position="237"/>
        <end position="277"/>
    </location>
</feature>
<feature type="region of interest" description="Disordered" evidence="1">
    <location>
        <begin position="295"/>
        <end position="376"/>
    </location>
</feature>
<protein>
    <submittedName>
        <fullName evidence="3">FHA domain-containing protein</fullName>
    </submittedName>
</protein>
<dbReference type="EMBL" id="SPMX01000023">
    <property type="protein sequence ID" value="NMQ05564.1"/>
    <property type="molecule type" value="Genomic_DNA"/>
</dbReference>
<feature type="region of interest" description="Disordered" evidence="1">
    <location>
        <begin position="138"/>
        <end position="220"/>
    </location>
</feature>
<dbReference type="Gene3D" id="2.60.200.20">
    <property type="match status" value="1"/>
</dbReference>
<dbReference type="CDD" id="cd00060">
    <property type="entry name" value="FHA"/>
    <property type="match status" value="1"/>
</dbReference>
<proteinExistence type="predicted"/>
<keyword evidence="4" id="KW-1185">Reference proteome</keyword>
<accession>A0ABX1T8V0</accession>
<evidence type="ECO:0000256" key="1">
    <source>
        <dbReference type="SAM" id="MobiDB-lite"/>
    </source>
</evidence>
<dbReference type="Proteomes" id="UP000886469">
    <property type="component" value="Unassembled WGS sequence"/>
</dbReference>
<dbReference type="SUPFAM" id="SSF49879">
    <property type="entry name" value="SMAD/FHA domain"/>
    <property type="match status" value="1"/>
</dbReference>
<organism evidence="3 4">
    <name type="scientific">Candidatus Accumulibacter contiguus</name>
    <dbReference type="NCBI Taxonomy" id="2954381"/>
    <lineage>
        <taxon>Bacteria</taxon>
        <taxon>Pseudomonadati</taxon>
        <taxon>Pseudomonadota</taxon>
        <taxon>Betaproteobacteria</taxon>
        <taxon>Candidatus Accumulibacter</taxon>
    </lineage>
</organism>
<feature type="compositionally biased region" description="Basic and acidic residues" evidence="1">
    <location>
        <begin position="172"/>
        <end position="195"/>
    </location>
</feature>